<dbReference type="EMBL" id="KB454495">
    <property type="protein sequence ID" value="EME31053.1"/>
    <property type="molecule type" value="Genomic_DNA"/>
</dbReference>
<dbReference type="Gramene" id="EME31053">
    <property type="protein sequence ID" value="EME31053"/>
    <property type="gene ID" value="Gasu_18100"/>
</dbReference>
<protein>
    <submittedName>
        <fullName evidence="2">Uncharacterized protein</fullName>
    </submittedName>
</protein>
<sequence length="171" mass="19612">MGCCSINRLDMKRFLSSEREDEGHFEHPNEYTETTQDWLTPGLQDTQATKQSDWQSHQLGDKIGWRMNTSTTQEACPTKTFIHTDMTRMSALITSSLPEEDGIFRARQTSEDRDSNSNCSSTENTYTTDTTSSSFTIKKRKKTKAEREARRVNPAIYAPSIRPRFVICKGR</sequence>
<evidence type="ECO:0000256" key="1">
    <source>
        <dbReference type="SAM" id="MobiDB-lite"/>
    </source>
</evidence>
<dbReference type="RefSeq" id="XP_005707573.1">
    <property type="nucleotide sequence ID" value="XM_005707516.1"/>
</dbReference>
<evidence type="ECO:0000313" key="3">
    <source>
        <dbReference type="Proteomes" id="UP000030680"/>
    </source>
</evidence>
<dbReference type="AlphaFoldDB" id="M2Y504"/>
<name>M2Y504_GALSU</name>
<dbReference type="OrthoDB" id="9736at2759"/>
<dbReference type="GeneID" id="17089737"/>
<proteinExistence type="predicted"/>
<dbReference type="Proteomes" id="UP000030680">
    <property type="component" value="Unassembled WGS sequence"/>
</dbReference>
<evidence type="ECO:0000313" key="2">
    <source>
        <dbReference type="EMBL" id="EME31053.1"/>
    </source>
</evidence>
<keyword evidence="3" id="KW-1185">Reference proteome</keyword>
<accession>M2Y504</accession>
<feature type="compositionally biased region" description="Low complexity" evidence="1">
    <location>
        <begin position="120"/>
        <end position="136"/>
    </location>
</feature>
<feature type="region of interest" description="Disordered" evidence="1">
    <location>
        <begin position="107"/>
        <end position="150"/>
    </location>
</feature>
<gene>
    <name evidence="2" type="ORF">Gasu_18100</name>
</gene>
<organism evidence="2 3">
    <name type="scientific">Galdieria sulphuraria</name>
    <name type="common">Red alga</name>
    <dbReference type="NCBI Taxonomy" id="130081"/>
    <lineage>
        <taxon>Eukaryota</taxon>
        <taxon>Rhodophyta</taxon>
        <taxon>Bangiophyceae</taxon>
        <taxon>Galdieriales</taxon>
        <taxon>Galdieriaceae</taxon>
        <taxon>Galdieria</taxon>
    </lineage>
</organism>
<reference evidence="3" key="1">
    <citation type="journal article" date="2013" name="Science">
        <title>Gene transfer from bacteria and archaea facilitated evolution of an extremophilic eukaryote.</title>
        <authorList>
            <person name="Schonknecht G."/>
            <person name="Chen W.H."/>
            <person name="Ternes C.M."/>
            <person name="Barbier G.G."/>
            <person name="Shrestha R.P."/>
            <person name="Stanke M."/>
            <person name="Brautigam A."/>
            <person name="Baker B.J."/>
            <person name="Banfield J.F."/>
            <person name="Garavito R.M."/>
            <person name="Carr K."/>
            <person name="Wilkerson C."/>
            <person name="Rensing S.A."/>
            <person name="Gagneul D."/>
            <person name="Dickenson N.E."/>
            <person name="Oesterhelt C."/>
            <person name="Lercher M.J."/>
            <person name="Weber A.P."/>
        </authorList>
    </citation>
    <scope>NUCLEOTIDE SEQUENCE [LARGE SCALE GENOMIC DNA]</scope>
    <source>
        <strain evidence="3">074W</strain>
    </source>
</reference>
<dbReference type="KEGG" id="gsl:Gasu_18100"/>